<gene>
    <name evidence="2" type="ORF">PsYK624_157050</name>
</gene>
<evidence type="ECO:0000256" key="1">
    <source>
        <dbReference type="SAM" id="MobiDB-lite"/>
    </source>
</evidence>
<organism evidence="2 3">
    <name type="scientific">Phanerochaete sordida</name>
    <dbReference type="NCBI Taxonomy" id="48140"/>
    <lineage>
        <taxon>Eukaryota</taxon>
        <taxon>Fungi</taxon>
        <taxon>Dikarya</taxon>
        <taxon>Basidiomycota</taxon>
        <taxon>Agaricomycotina</taxon>
        <taxon>Agaricomycetes</taxon>
        <taxon>Polyporales</taxon>
        <taxon>Phanerochaetaceae</taxon>
        <taxon>Phanerochaete</taxon>
    </lineage>
</organism>
<sequence length="1151" mass="129051">MATCARLFEHISKQIINHDVAEEPFEWPEAARDVRAALLNARHLPSWTSAGPYPIVDDGLEYLLAELHVPSTPPRGPSTTTKDELSSSFGAALRICDMVRLQYHKQSEDELFSSDYSNVLTYAVMVACGRIDQQVLLENEARMAVPRIPGAHPAMHYVCEELRIPLAAAVCAGDPESFSVGHRSGFLPEDKLIVAPMDGVTESENDSGERIWVPNSTHAFHRWRRSSMTEVCGHPFLCMASSPALKISMSAVLHQRRTWGLPQPVIGIAFSPVSPEISFVLGWYEENPRTPTFPVIHMCDLGPQLTLNLLHPRHILSAFNIILCLRGLAQDLYISANARRDILRRPTYFADQWRADSFNLWFPSEDSVTKITHWLEGCARSAGMANPIARQAFKKTMEEAQAQASGSDAASSTTEATLAATSLRALSLNTTLEHPTLSTQLSASAASRKSAADDNNMIINQWLLDRYVLMVSAALSQEKWNIFREYTTVYWPADILRFDKKRKRWTLIEGCGVVLSDDQISLFEMIFTTIGTFRAMHPNLVEKVSLSKNSTGPKAELGSYFLKALPLILETFSLLRSISSNANPNDTLNEATYRAPIDMLLMSLFSDKKHAIREDLTGWASAKAKADNAGVQANGSKVKADGSDRLECKLKLPLSYTYHRYLDQSEEVRLDWAASLYAHASLSTTTLRAWDKLFAKVKPLLACNRDDLPKETKPVEPERLEAVGKNMQQAIQAKSEVIESEALAAEQACVADVQHRMGSWRKQLDELHVFRRASAMSSTAVVDAMAYLRVPVSIPKAQLQDFALANTSYSASEVTESRSATDEAASEMQPSTSDSAKTPQQRKGGSSARPPTRSSQKTSVKQEKSVISSDFPSSSWVPDINIDGLDDDKERNPMLAEDQHYLHLPILVQEWKKPDGDIRQATNQQLLDLVSSVRFLEACGIVNFPVFGLVSDGPFLDLDVAFTDSERHRPTEQYAGPGERPVLICNRHATRFDLLNPMGMWRFATTIISINRLHVPKMLKEWEDTVKTYHELAPEDAQPDDPRWLHGWDLHHKHLPQWTVPQEDVRREIRESRLPELKTRYKDNASILSEIEIIEKVVQEKPSEKKKREKEEEEKKKQAEKEKAQAEKDRAEAEKGKAKAEKEKAKAKAKA</sequence>
<keyword evidence="3" id="KW-1185">Reference proteome</keyword>
<dbReference type="EMBL" id="BPQB01000109">
    <property type="protein sequence ID" value="GJE99442.1"/>
    <property type="molecule type" value="Genomic_DNA"/>
</dbReference>
<reference evidence="2 3" key="1">
    <citation type="submission" date="2021-08" db="EMBL/GenBank/DDBJ databases">
        <title>Draft Genome Sequence of Phanerochaete sordida strain YK-624.</title>
        <authorList>
            <person name="Mori T."/>
            <person name="Dohra H."/>
            <person name="Suzuki T."/>
            <person name="Kawagishi H."/>
            <person name="Hirai H."/>
        </authorList>
    </citation>
    <scope>NUCLEOTIDE SEQUENCE [LARGE SCALE GENOMIC DNA]</scope>
    <source>
        <strain evidence="2 3">YK-624</strain>
    </source>
</reference>
<accession>A0A9P3GQ24</accession>
<feature type="compositionally biased region" description="Basic and acidic residues" evidence="1">
    <location>
        <begin position="1109"/>
        <end position="1151"/>
    </location>
</feature>
<feature type="compositionally biased region" description="Polar residues" evidence="1">
    <location>
        <begin position="852"/>
        <end position="872"/>
    </location>
</feature>
<feature type="compositionally biased region" description="Polar residues" evidence="1">
    <location>
        <begin position="828"/>
        <end position="844"/>
    </location>
</feature>
<comment type="caution">
    <text evidence="2">The sequence shown here is derived from an EMBL/GenBank/DDBJ whole genome shotgun (WGS) entry which is preliminary data.</text>
</comment>
<feature type="region of interest" description="Disordered" evidence="1">
    <location>
        <begin position="813"/>
        <end position="872"/>
    </location>
</feature>
<evidence type="ECO:0000313" key="2">
    <source>
        <dbReference type="EMBL" id="GJE99442.1"/>
    </source>
</evidence>
<proteinExistence type="predicted"/>
<dbReference type="OrthoDB" id="2758165at2759"/>
<evidence type="ECO:0000313" key="3">
    <source>
        <dbReference type="Proteomes" id="UP000703269"/>
    </source>
</evidence>
<dbReference type="AlphaFoldDB" id="A0A9P3GQ24"/>
<name>A0A9P3GQ24_9APHY</name>
<feature type="region of interest" description="Disordered" evidence="1">
    <location>
        <begin position="1098"/>
        <end position="1151"/>
    </location>
</feature>
<protein>
    <submittedName>
        <fullName evidence="2">Uncharacterized protein</fullName>
    </submittedName>
</protein>
<dbReference type="Proteomes" id="UP000703269">
    <property type="component" value="Unassembled WGS sequence"/>
</dbReference>